<dbReference type="Pfam" id="PF24553">
    <property type="entry name" value="Rv0428c_C"/>
    <property type="match status" value="1"/>
</dbReference>
<sequence>MYRTGYVREVGAAVRNDIPVNLDRLVGRRVSIRQRVGEHGGRPRFSDAVGDLTASAAGLVVHTRRGPVRIDPAAVVAARAVPPAVPRRAGLAAIVALEHLCADAWPAAVDERLGEWRLRAAGGFTGRANSALALGDPGTPVPDALAAVVDFARRHGIRPRVHVPVGSPWDRAVEDAGWVLNADHAAGAEVAVLVGELAAVAEAPVPVPVELPERPDPEWFREPYPPAARAVLDPGGTPPVGFGIARADGQVVGRVRACLVGGHVHVAQLHTAEAARGRGIGTGLLAAAATWGLERGAQWMVLQVALKNSGARSLYARLGMVEHHRYRYLTPC</sequence>
<dbReference type="InterPro" id="IPR056935">
    <property type="entry name" value="Rv0428c-like_C"/>
</dbReference>
<organism evidence="4 5">
    <name type="scientific">Pseudonocardia thermophila</name>
    <dbReference type="NCBI Taxonomy" id="1848"/>
    <lineage>
        <taxon>Bacteria</taxon>
        <taxon>Bacillati</taxon>
        <taxon>Actinomycetota</taxon>
        <taxon>Actinomycetes</taxon>
        <taxon>Pseudonocardiales</taxon>
        <taxon>Pseudonocardiaceae</taxon>
        <taxon>Pseudonocardia</taxon>
    </lineage>
</organism>
<feature type="domain" description="N-acetyltransferase" evidence="3">
    <location>
        <begin position="195"/>
        <end position="332"/>
    </location>
</feature>
<dbReference type="InterPro" id="IPR000182">
    <property type="entry name" value="GNAT_dom"/>
</dbReference>
<dbReference type="AlphaFoldDB" id="A0A1M6WFJ7"/>
<proteinExistence type="predicted"/>
<evidence type="ECO:0000259" key="3">
    <source>
        <dbReference type="PROSITE" id="PS51186"/>
    </source>
</evidence>
<dbReference type="Gene3D" id="3.40.630.30">
    <property type="match status" value="1"/>
</dbReference>
<dbReference type="InterPro" id="IPR016181">
    <property type="entry name" value="Acyl_CoA_acyltransferase"/>
</dbReference>
<dbReference type="PANTHER" id="PTHR43877">
    <property type="entry name" value="AMINOALKYLPHOSPHONATE N-ACETYLTRANSFERASE-RELATED-RELATED"/>
    <property type="match status" value="1"/>
</dbReference>
<dbReference type="Pfam" id="PF24551">
    <property type="entry name" value="SH3_Rv0428c"/>
    <property type="match status" value="1"/>
</dbReference>
<name>A0A1M6WFJ7_PSETH</name>
<dbReference type="OrthoDB" id="9775595at2"/>
<dbReference type="EMBL" id="FRAP01000014">
    <property type="protein sequence ID" value="SHK92386.1"/>
    <property type="molecule type" value="Genomic_DNA"/>
</dbReference>
<keyword evidence="1 4" id="KW-0808">Transferase</keyword>
<evidence type="ECO:0000313" key="5">
    <source>
        <dbReference type="Proteomes" id="UP000184363"/>
    </source>
</evidence>
<dbReference type="STRING" id="1848.SAMN05443637_114141"/>
<dbReference type="PANTHER" id="PTHR43877:SF2">
    <property type="entry name" value="AMINOALKYLPHOSPHONATE N-ACETYLTRANSFERASE-RELATED"/>
    <property type="match status" value="1"/>
</dbReference>
<protein>
    <submittedName>
        <fullName evidence="4">Acetyltransferase (GNAT) family protein</fullName>
    </submittedName>
</protein>
<gene>
    <name evidence="4" type="ORF">SAMN05443637_114141</name>
</gene>
<dbReference type="Proteomes" id="UP000184363">
    <property type="component" value="Unassembled WGS sequence"/>
</dbReference>
<evidence type="ECO:0000313" key="4">
    <source>
        <dbReference type="EMBL" id="SHK92386.1"/>
    </source>
</evidence>
<reference evidence="4 5" key="1">
    <citation type="submission" date="2016-11" db="EMBL/GenBank/DDBJ databases">
        <authorList>
            <person name="Jaros S."/>
            <person name="Januszkiewicz K."/>
            <person name="Wedrychowicz H."/>
        </authorList>
    </citation>
    <scope>NUCLEOTIDE SEQUENCE [LARGE SCALE GENOMIC DNA]</scope>
    <source>
        <strain evidence="4 5">DSM 43832</strain>
    </source>
</reference>
<evidence type="ECO:0000256" key="1">
    <source>
        <dbReference type="ARBA" id="ARBA00022679"/>
    </source>
</evidence>
<dbReference type="InterPro" id="IPR056934">
    <property type="entry name" value="SH3_Rv0428c"/>
</dbReference>
<evidence type="ECO:0000256" key="2">
    <source>
        <dbReference type="ARBA" id="ARBA00023315"/>
    </source>
</evidence>
<keyword evidence="2" id="KW-0012">Acyltransferase</keyword>
<dbReference type="CDD" id="cd04301">
    <property type="entry name" value="NAT_SF"/>
    <property type="match status" value="1"/>
</dbReference>
<keyword evidence="5" id="KW-1185">Reference proteome</keyword>
<dbReference type="GO" id="GO:0016747">
    <property type="term" value="F:acyltransferase activity, transferring groups other than amino-acyl groups"/>
    <property type="evidence" value="ECO:0007669"/>
    <property type="project" value="InterPro"/>
</dbReference>
<dbReference type="SUPFAM" id="SSF55729">
    <property type="entry name" value="Acyl-CoA N-acyltransferases (Nat)"/>
    <property type="match status" value="1"/>
</dbReference>
<accession>A0A1M6WFJ7</accession>
<dbReference type="PROSITE" id="PS51186">
    <property type="entry name" value="GNAT"/>
    <property type="match status" value="1"/>
</dbReference>
<dbReference type="InterPro" id="IPR050832">
    <property type="entry name" value="Bact_Acetyltransf"/>
</dbReference>